<dbReference type="AlphaFoldDB" id="A0A8H7EKZ5"/>
<dbReference type="EMBL" id="JABAYA010000318">
    <property type="protein sequence ID" value="KAF7721014.1"/>
    <property type="molecule type" value="Genomic_DNA"/>
</dbReference>
<keyword evidence="3 5" id="KW-0175">Coiled coil</keyword>
<evidence type="ECO:0000256" key="4">
    <source>
        <dbReference type="ARBA" id="ARBA00023242"/>
    </source>
</evidence>
<keyword evidence="8" id="KW-1185">Reference proteome</keyword>
<keyword evidence="4" id="KW-0539">Nucleus</keyword>
<comment type="caution">
    <text evidence="7">The sequence shown here is derived from an EMBL/GenBank/DDBJ whole genome shotgun (WGS) entry which is preliminary data.</text>
</comment>
<accession>A0A8H7EKZ5</accession>
<proteinExistence type="inferred from homology"/>
<dbReference type="Pfam" id="PF09805">
    <property type="entry name" value="Nop25"/>
    <property type="match status" value="1"/>
</dbReference>
<name>A0A8H7EKZ5_9FUNG</name>
<feature type="region of interest" description="Disordered" evidence="6">
    <location>
        <begin position="100"/>
        <end position="122"/>
    </location>
</feature>
<dbReference type="GO" id="GO:0005730">
    <property type="term" value="C:nucleolus"/>
    <property type="evidence" value="ECO:0007669"/>
    <property type="project" value="UniProtKB-SubCell"/>
</dbReference>
<comment type="subcellular location">
    <subcellularLocation>
        <location evidence="1">Nucleus</location>
        <location evidence="1">Nucleolus</location>
    </subcellularLocation>
</comment>
<dbReference type="OrthoDB" id="551633at2759"/>
<evidence type="ECO:0000256" key="2">
    <source>
        <dbReference type="ARBA" id="ARBA00007175"/>
    </source>
</evidence>
<feature type="coiled-coil region" evidence="5">
    <location>
        <begin position="49"/>
        <end position="83"/>
    </location>
</feature>
<dbReference type="PANTHER" id="PTHR14577">
    <property type="entry name" value="NUCLEOLAR PROTEIN 12"/>
    <property type="match status" value="1"/>
</dbReference>
<comment type="similarity">
    <text evidence="2">Belongs to the RRP17 family.</text>
</comment>
<feature type="compositionally biased region" description="Acidic residues" evidence="6">
    <location>
        <begin position="101"/>
        <end position="116"/>
    </location>
</feature>
<organism evidence="7 8">
    <name type="scientific">Apophysomyces ossiformis</name>
    <dbReference type="NCBI Taxonomy" id="679940"/>
    <lineage>
        <taxon>Eukaryota</taxon>
        <taxon>Fungi</taxon>
        <taxon>Fungi incertae sedis</taxon>
        <taxon>Mucoromycota</taxon>
        <taxon>Mucoromycotina</taxon>
        <taxon>Mucoromycetes</taxon>
        <taxon>Mucorales</taxon>
        <taxon>Mucorineae</taxon>
        <taxon>Mucoraceae</taxon>
        <taxon>Apophysomyces</taxon>
    </lineage>
</organism>
<evidence type="ECO:0000256" key="6">
    <source>
        <dbReference type="SAM" id="MobiDB-lite"/>
    </source>
</evidence>
<evidence type="ECO:0008006" key="9">
    <source>
        <dbReference type="Google" id="ProtNLM"/>
    </source>
</evidence>
<evidence type="ECO:0000256" key="5">
    <source>
        <dbReference type="SAM" id="Coils"/>
    </source>
</evidence>
<evidence type="ECO:0000313" key="8">
    <source>
        <dbReference type="Proteomes" id="UP000605846"/>
    </source>
</evidence>
<dbReference type="InterPro" id="IPR019186">
    <property type="entry name" value="Nucleolar_protein_12"/>
</dbReference>
<dbReference type="Proteomes" id="UP000605846">
    <property type="component" value="Unassembled WGS sequence"/>
</dbReference>
<sequence length="148" mass="17100">MKAKKPNNAEILSAGSKIYAKKRKRKQETVESVEFDFDARKDFLTGFHKRKVERKKKTIEKYKEKARQEKIKARAEARAERQRMADKNVAEVAAMLRGAIGEDDDDEGFPEEENERIEDVKEPNVKEFKSKSALTTVTVIEDLDLNEP</sequence>
<dbReference type="GO" id="GO:0019843">
    <property type="term" value="F:rRNA binding"/>
    <property type="evidence" value="ECO:0007669"/>
    <property type="project" value="TreeGrafter"/>
</dbReference>
<evidence type="ECO:0000256" key="3">
    <source>
        <dbReference type="ARBA" id="ARBA00023054"/>
    </source>
</evidence>
<gene>
    <name evidence="7" type="ORF">EC973_005553</name>
</gene>
<protein>
    <recommendedName>
        <fullName evidence="9">Ribosomal RNA-processing protein 17</fullName>
    </recommendedName>
</protein>
<reference evidence="7" key="1">
    <citation type="submission" date="2020-01" db="EMBL/GenBank/DDBJ databases">
        <title>Genome Sequencing of Three Apophysomyces-Like Fungal Strains Confirms a Novel Fungal Genus in the Mucoromycota with divergent Burkholderia-like Endosymbiotic Bacteria.</title>
        <authorList>
            <person name="Stajich J.E."/>
            <person name="Macias A.M."/>
            <person name="Carter-House D."/>
            <person name="Lovett B."/>
            <person name="Kasson L.R."/>
            <person name="Berry K."/>
            <person name="Grigoriev I."/>
            <person name="Chang Y."/>
            <person name="Spatafora J."/>
            <person name="Kasson M.T."/>
        </authorList>
    </citation>
    <scope>NUCLEOTIDE SEQUENCE</scope>
    <source>
        <strain evidence="7">NRRL A-21654</strain>
    </source>
</reference>
<evidence type="ECO:0000313" key="7">
    <source>
        <dbReference type="EMBL" id="KAF7721014.1"/>
    </source>
</evidence>
<evidence type="ECO:0000256" key="1">
    <source>
        <dbReference type="ARBA" id="ARBA00004604"/>
    </source>
</evidence>
<dbReference type="PANTHER" id="PTHR14577:SF0">
    <property type="entry name" value="NUCLEOLAR PROTEIN 12"/>
    <property type="match status" value="1"/>
</dbReference>